<dbReference type="RefSeq" id="WP_155863517.1">
    <property type="nucleotide sequence ID" value="NZ_WFIY01000004.1"/>
</dbReference>
<keyword evidence="1" id="KW-0472">Membrane</keyword>
<feature type="transmembrane region" description="Helical" evidence="1">
    <location>
        <begin position="171"/>
        <end position="193"/>
    </location>
</feature>
<dbReference type="EMBL" id="WFIY01000004">
    <property type="protein sequence ID" value="MUM65107.1"/>
    <property type="molecule type" value="Genomic_DNA"/>
</dbReference>
<gene>
    <name evidence="2" type="ORF">D1867_07655</name>
</gene>
<feature type="transmembrane region" description="Helical" evidence="1">
    <location>
        <begin position="149"/>
        <end position="165"/>
    </location>
</feature>
<accession>A0A6A9QPI4</accession>
<keyword evidence="1" id="KW-1133">Transmembrane helix</keyword>
<keyword evidence="1" id="KW-0812">Transmembrane</keyword>
<dbReference type="Proteomes" id="UP000440125">
    <property type="component" value="Unassembled WGS sequence"/>
</dbReference>
<organism evidence="2 3">
    <name type="scientific">Acidianus infernus</name>
    <dbReference type="NCBI Taxonomy" id="12915"/>
    <lineage>
        <taxon>Archaea</taxon>
        <taxon>Thermoproteota</taxon>
        <taxon>Thermoprotei</taxon>
        <taxon>Sulfolobales</taxon>
        <taxon>Sulfolobaceae</taxon>
        <taxon>Acidianus</taxon>
    </lineage>
</organism>
<protein>
    <submittedName>
        <fullName evidence="2">Uncharacterized protein</fullName>
    </submittedName>
</protein>
<reference evidence="2 3" key="1">
    <citation type="submission" date="2019-10" db="EMBL/GenBank/DDBJ databases">
        <title>Genome Sequences from Six Type Strain Members of the Archaeal Family Sulfolobaceae: Acidianus ambivalens, Acidianus infernus, Metallosphaera prunae, Stygiolobus azoricus, Sulfolobus metallicus, and Sulfurisphaera ohwakuensis.</title>
        <authorList>
            <person name="Counts J.A."/>
            <person name="Kelly R.M."/>
        </authorList>
    </citation>
    <scope>NUCLEOTIDE SEQUENCE [LARGE SCALE GENOMIC DNA]</scope>
    <source>
        <strain evidence="2 3">DSM 3191</strain>
    </source>
</reference>
<evidence type="ECO:0000256" key="1">
    <source>
        <dbReference type="SAM" id="Phobius"/>
    </source>
</evidence>
<evidence type="ECO:0000313" key="2">
    <source>
        <dbReference type="EMBL" id="MUM65107.1"/>
    </source>
</evidence>
<keyword evidence="3" id="KW-1185">Reference proteome</keyword>
<proteinExistence type="predicted"/>
<feature type="transmembrane region" description="Helical" evidence="1">
    <location>
        <begin position="12"/>
        <end position="38"/>
    </location>
</feature>
<feature type="transmembrane region" description="Helical" evidence="1">
    <location>
        <begin position="82"/>
        <end position="101"/>
    </location>
</feature>
<evidence type="ECO:0000313" key="3">
    <source>
        <dbReference type="Proteomes" id="UP000440125"/>
    </source>
</evidence>
<feature type="transmembrane region" description="Helical" evidence="1">
    <location>
        <begin position="113"/>
        <end position="137"/>
    </location>
</feature>
<comment type="caution">
    <text evidence="2">The sequence shown here is derived from an EMBL/GenBank/DDBJ whole genome shotgun (WGS) entry which is preliminary data.</text>
</comment>
<sequence>MKINLNNKTVIMVISFLIFLMFLVFFSVLGHIIGYSYYSAIAQIYYIVSYILDLYFSIIIFDYITKFNVRYNNIQKREKILLIKYLSIYSLVIIIYGYFTLNLEQKLFSNELVWAISSALQNPKYSLIYNLLMSFIVPKLEIEFFYKRLYTYLGFIRAALFYSIIEMLGGLNILIMLYQFAINFVFYSILIYFYRKINNFDYLLIPFYLYEIYEIIFTYFL</sequence>
<dbReference type="AlphaFoldDB" id="A0A6A9QPI4"/>
<name>A0A6A9QPI4_ACIIN</name>
<dbReference type="OrthoDB" id="386976at2157"/>
<feature type="transmembrane region" description="Helical" evidence="1">
    <location>
        <begin position="44"/>
        <end position="61"/>
    </location>
</feature>